<keyword evidence="8" id="KW-0282">Flagellum</keyword>
<dbReference type="RefSeq" id="WP_158984540.1">
    <property type="nucleotide sequence ID" value="NZ_BAABKY010000002.1"/>
</dbReference>
<keyword evidence="4 5" id="KW-0975">Bacterial flagellum</keyword>
<feature type="domain" description="Flagellar hook-associated protein 2 N-terminal" evidence="6">
    <location>
        <begin position="8"/>
        <end position="106"/>
    </location>
</feature>
<evidence type="ECO:0000256" key="5">
    <source>
        <dbReference type="RuleBase" id="RU362066"/>
    </source>
</evidence>
<comment type="function">
    <text evidence="5">Required for morphogenesis and for the elongation of the flagellar filament by facilitating polymerization of the flagellin monomers at the tip of growing filament. Forms a capping structure, which prevents flagellin subunits (transported through the central channel of the flagellum) from leaking out without polymerization at the distal end.</text>
</comment>
<organism evidence="8 9">
    <name type="scientific">Lysobacter panacisoli</name>
    <dbReference type="NCBI Taxonomy" id="1255263"/>
    <lineage>
        <taxon>Bacteria</taxon>
        <taxon>Pseudomonadati</taxon>
        <taxon>Pseudomonadota</taxon>
        <taxon>Gammaproteobacteria</taxon>
        <taxon>Lysobacterales</taxon>
        <taxon>Lysobacteraceae</taxon>
        <taxon>Lysobacter</taxon>
    </lineage>
</organism>
<evidence type="ECO:0000256" key="1">
    <source>
        <dbReference type="ARBA" id="ARBA00009764"/>
    </source>
</evidence>
<keyword evidence="8" id="KW-0966">Cell projection</keyword>
<evidence type="ECO:0000256" key="3">
    <source>
        <dbReference type="ARBA" id="ARBA00023054"/>
    </source>
</evidence>
<dbReference type="InterPro" id="IPR010809">
    <property type="entry name" value="FliD_C"/>
</dbReference>
<comment type="similarity">
    <text evidence="1 5">Belongs to the FliD family.</text>
</comment>
<accession>A0ABP9LI18</accession>
<proteinExistence type="inferred from homology"/>
<evidence type="ECO:0000256" key="2">
    <source>
        <dbReference type="ARBA" id="ARBA00011255"/>
    </source>
</evidence>
<evidence type="ECO:0000256" key="4">
    <source>
        <dbReference type="ARBA" id="ARBA00023143"/>
    </source>
</evidence>
<keyword evidence="8" id="KW-0969">Cilium</keyword>
<dbReference type="InterPro" id="IPR040026">
    <property type="entry name" value="FliD"/>
</dbReference>
<dbReference type="InterPro" id="IPR010810">
    <property type="entry name" value="Flagellin_hook_IN_motif"/>
</dbReference>
<evidence type="ECO:0000259" key="6">
    <source>
        <dbReference type="Pfam" id="PF02465"/>
    </source>
</evidence>
<keyword evidence="3 5" id="KW-0175">Coiled coil</keyword>
<evidence type="ECO:0000313" key="9">
    <source>
        <dbReference type="Proteomes" id="UP001501083"/>
    </source>
</evidence>
<dbReference type="Pfam" id="PF02465">
    <property type="entry name" value="FliD_N"/>
    <property type="match status" value="1"/>
</dbReference>
<sequence>MAISTLGSGIDIPSLVSQLVAAERSPIENRIARGENAAKTQLSAMGSLKSTFSTLQSALEKLRKNDGANARVATIPDDKAGFTATASSTAAVGEYKIEVESLASAHKLTSPAKAADAKIGTGKLVIEAGDEKIEVEIKEGRNTLADIRSAINEAAAGKGVQASLVNADGGQHLVLTAVDAGTEGKLRITTEGGDGGLSALVYDPGVSTAMTETVKAEDAVVYVDGLKRTSSSNSITDLLPGVTITLKTAKPDEVFTLKVATDDAALKTTLASFVSAYNAAIGLTKSLTAYNAETKTGSALTGDSMVRGLQSSLRNMASENVVAFKALGLKINTDGTLALNTGDLTKALAEDPGALSRLFSGEDGSYGAKLEDMLGSVLEDNGLLDSRTDSLNARMKTYDKQYEDLDRRMESLQARYTAQFTAMEQLVTQLQGSSGFLSQQLGSA</sequence>
<keyword evidence="9" id="KW-1185">Reference proteome</keyword>
<feature type="coiled-coil region" evidence="5">
    <location>
        <begin position="388"/>
        <end position="415"/>
    </location>
</feature>
<dbReference type="PANTHER" id="PTHR30288:SF0">
    <property type="entry name" value="FLAGELLAR HOOK-ASSOCIATED PROTEIN 2"/>
    <property type="match status" value="1"/>
</dbReference>
<protein>
    <recommendedName>
        <fullName evidence="5">Flagellar hook-associated protein 2</fullName>
        <shortName evidence="5">HAP2</shortName>
    </recommendedName>
    <alternativeName>
        <fullName evidence="5">Flagellar cap protein</fullName>
    </alternativeName>
</protein>
<comment type="subunit">
    <text evidence="2 5">Homopentamer.</text>
</comment>
<dbReference type="Pfam" id="PF07195">
    <property type="entry name" value="FliD_C"/>
    <property type="match status" value="1"/>
</dbReference>
<dbReference type="Proteomes" id="UP001501083">
    <property type="component" value="Unassembled WGS sequence"/>
</dbReference>
<dbReference type="Pfam" id="PF07196">
    <property type="entry name" value="Flagellin_IN"/>
    <property type="match status" value="1"/>
</dbReference>
<gene>
    <name evidence="8" type="primary">fliD</name>
    <name evidence="8" type="ORF">GCM10025759_25870</name>
</gene>
<comment type="subcellular location">
    <subcellularLocation>
        <location evidence="5">Secreted</location>
    </subcellularLocation>
    <subcellularLocation>
        <location evidence="5">Bacterial flagellum</location>
    </subcellularLocation>
</comment>
<reference evidence="9" key="1">
    <citation type="journal article" date="2019" name="Int. J. Syst. Evol. Microbiol.">
        <title>The Global Catalogue of Microorganisms (GCM) 10K type strain sequencing project: providing services to taxonomists for standard genome sequencing and annotation.</title>
        <authorList>
            <consortium name="The Broad Institute Genomics Platform"/>
            <consortium name="The Broad Institute Genome Sequencing Center for Infectious Disease"/>
            <person name="Wu L."/>
            <person name="Ma J."/>
        </authorList>
    </citation>
    <scope>NUCLEOTIDE SEQUENCE [LARGE SCALE GENOMIC DNA]</scope>
    <source>
        <strain evidence="9">JCM 19212</strain>
    </source>
</reference>
<evidence type="ECO:0000313" key="8">
    <source>
        <dbReference type="EMBL" id="GAA5078602.1"/>
    </source>
</evidence>
<comment type="caution">
    <text evidence="8">The sequence shown here is derived from an EMBL/GenBank/DDBJ whole genome shotgun (WGS) entry which is preliminary data.</text>
</comment>
<dbReference type="InterPro" id="IPR003481">
    <property type="entry name" value="FliD_N"/>
</dbReference>
<dbReference type="EMBL" id="BAABKY010000002">
    <property type="protein sequence ID" value="GAA5078602.1"/>
    <property type="molecule type" value="Genomic_DNA"/>
</dbReference>
<feature type="domain" description="Flagellar hook-associated protein 2 C-terminal" evidence="7">
    <location>
        <begin position="216"/>
        <end position="431"/>
    </location>
</feature>
<dbReference type="PANTHER" id="PTHR30288">
    <property type="entry name" value="FLAGELLAR CAP/ASSEMBLY PROTEIN FLID"/>
    <property type="match status" value="1"/>
</dbReference>
<keyword evidence="5" id="KW-0964">Secreted</keyword>
<name>A0ABP9LI18_9GAMM</name>
<evidence type="ECO:0000259" key="7">
    <source>
        <dbReference type="Pfam" id="PF07195"/>
    </source>
</evidence>